<dbReference type="EMBL" id="JARK01001346">
    <property type="protein sequence ID" value="EYC26478.1"/>
    <property type="molecule type" value="Genomic_DNA"/>
</dbReference>
<dbReference type="AlphaFoldDB" id="A0A016VI88"/>
<keyword evidence="2" id="KW-1185">Reference proteome</keyword>
<accession>A0A016VI88</accession>
<evidence type="ECO:0000313" key="1">
    <source>
        <dbReference type="EMBL" id="EYC26478.1"/>
    </source>
</evidence>
<proteinExistence type="predicted"/>
<organism evidence="1 2">
    <name type="scientific">Ancylostoma ceylanicum</name>
    <dbReference type="NCBI Taxonomy" id="53326"/>
    <lineage>
        <taxon>Eukaryota</taxon>
        <taxon>Metazoa</taxon>
        <taxon>Ecdysozoa</taxon>
        <taxon>Nematoda</taxon>
        <taxon>Chromadorea</taxon>
        <taxon>Rhabditida</taxon>
        <taxon>Rhabditina</taxon>
        <taxon>Rhabditomorpha</taxon>
        <taxon>Strongyloidea</taxon>
        <taxon>Ancylostomatidae</taxon>
        <taxon>Ancylostomatinae</taxon>
        <taxon>Ancylostoma</taxon>
    </lineage>
</organism>
<name>A0A016VI88_9BILA</name>
<reference evidence="2" key="1">
    <citation type="journal article" date="2015" name="Nat. Genet.">
        <title>The genome and transcriptome of the zoonotic hookworm Ancylostoma ceylanicum identify infection-specific gene families.</title>
        <authorList>
            <person name="Schwarz E.M."/>
            <person name="Hu Y."/>
            <person name="Antoshechkin I."/>
            <person name="Miller M.M."/>
            <person name="Sternberg P.W."/>
            <person name="Aroian R.V."/>
        </authorList>
    </citation>
    <scope>NUCLEOTIDE SEQUENCE</scope>
    <source>
        <strain evidence="2">HY135</strain>
    </source>
</reference>
<gene>
    <name evidence="1" type="primary">Acey_s0010.g1178</name>
    <name evidence="1" type="ORF">Y032_0010g1178</name>
</gene>
<evidence type="ECO:0000313" key="2">
    <source>
        <dbReference type="Proteomes" id="UP000024635"/>
    </source>
</evidence>
<protein>
    <submittedName>
        <fullName evidence="1">Uncharacterized protein</fullName>
    </submittedName>
</protein>
<dbReference type="Proteomes" id="UP000024635">
    <property type="component" value="Unassembled WGS sequence"/>
</dbReference>
<comment type="caution">
    <text evidence="1">The sequence shown here is derived from an EMBL/GenBank/DDBJ whole genome shotgun (WGS) entry which is preliminary data.</text>
</comment>
<sequence length="81" mass="8814">MSRSKDDGKEGVVRIHPQAALPPLSISRCSSPASLPCAMNPVISTSPESAHNRRLRFKVGQHSYVVSGQFGFWAKVVVVPR</sequence>